<name>A0A1Y2INH9_TRAC3</name>
<protein>
    <submittedName>
        <fullName evidence="1">Uncharacterized protein</fullName>
    </submittedName>
</protein>
<keyword evidence="2" id="KW-1185">Reference proteome</keyword>
<reference evidence="1 2" key="1">
    <citation type="journal article" date="2015" name="Biotechnol. Biofuels">
        <title>Enhanced degradation of softwood versus hardwood by the white-rot fungus Pycnoporus coccineus.</title>
        <authorList>
            <person name="Couturier M."/>
            <person name="Navarro D."/>
            <person name="Chevret D."/>
            <person name="Henrissat B."/>
            <person name="Piumi F."/>
            <person name="Ruiz-Duenas F.J."/>
            <person name="Martinez A.T."/>
            <person name="Grigoriev I.V."/>
            <person name="Riley R."/>
            <person name="Lipzen A."/>
            <person name="Berrin J.G."/>
            <person name="Master E.R."/>
            <person name="Rosso M.N."/>
        </authorList>
    </citation>
    <scope>NUCLEOTIDE SEQUENCE [LARGE SCALE GENOMIC DNA]</scope>
    <source>
        <strain evidence="1 2">BRFM310</strain>
    </source>
</reference>
<evidence type="ECO:0000313" key="2">
    <source>
        <dbReference type="Proteomes" id="UP000193067"/>
    </source>
</evidence>
<dbReference type="EMBL" id="KZ084104">
    <property type="protein sequence ID" value="OSD02660.1"/>
    <property type="molecule type" value="Genomic_DNA"/>
</dbReference>
<dbReference type="AlphaFoldDB" id="A0A1Y2INH9"/>
<dbReference type="OrthoDB" id="37659at2759"/>
<dbReference type="Proteomes" id="UP000193067">
    <property type="component" value="Unassembled WGS sequence"/>
</dbReference>
<gene>
    <name evidence="1" type="ORF">PYCCODRAFT_1435312</name>
</gene>
<organism evidence="1 2">
    <name type="scientific">Trametes coccinea (strain BRFM310)</name>
    <name type="common">Pycnoporus coccineus</name>
    <dbReference type="NCBI Taxonomy" id="1353009"/>
    <lineage>
        <taxon>Eukaryota</taxon>
        <taxon>Fungi</taxon>
        <taxon>Dikarya</taxon>
        <taxon>Basidiomycota</taxon>
        <taxon>Agaricomycotina</taxon>
        <taxon>Agaricomycetes</taxon>
        <taxon>Polyporales</taxon>
        <taxon>Polyporaceae</taxon>
        <taxon>Trametes</taxon>
    </lineage>
</organism>
<sequence>MTNAVLPEQGRAGVVGFPPIDLHWRFGDPDISLPVYILVSPPVDSTKFDPHGLHWSLSWEVKKDVWRHVNIITHMQPNQPPPNPRYVYFGALTKSIASDTPMERRILIGKMTLAMRREIEALAWTVPVMWPNGQWNCQDWLLDLLARMREKGLITLSQLDDAVKAARNAWSQE</sequence>
<evidence type="ECO:0000313" key="1">
    <source>
        <dbReference type="EMBL" id="OSD02660.1"/>
    </source>
</evidence>
<proteinExistence type="predicted"/>
<accession>A0A1Y2INH9</accession>